<name>A0A9P0AC71_BEMTA</name>
<accession>A0A9P0AC71</accession>
<organism evidence="1 2">
    <name type="scientific">Bemisia tabaci</name>
    <name type="common">Sweetpotato whitefly</name>
    <name type="synonym">Aleurodes tabaci</name>
    <dbReference type="NCBI Taxonomy" id="7038"/>
    <lineage>
        <taxon>Eukaryota</taxon>
        <taxon>Metazoa</taxon>
        <taxon>Ecdysozoa</taxon>
        <taxon>Arthropoda</taxon>
        <taxon>Hexapoda</taxon>
        <taxon>Insecta</taxon>
        <taxon>Pterygota</taxon>
        <taxon>Neoptera</taxon>
        <taxon>Paraneoptera</taxon>
        <taxon>Hemiptera</taxon>
        <taxon>Sternorrhyncha</taxon>
        <taxon>Aleyrodoidea</taxon>
        <taxon>Aleyrodidae</taxon>
        <taxon>Aleyrodinae</taxon>
        <taxon>Bemisia</taxon>
    </lineage>
</organism>
<proteinExistence type="predicted"/>
<sequence length="287" mass="33029">MVTFRYYDPNEIFQEGDPAGMCGRANLALAKSFFHSRFHNEAEKHKCNVTSDDKIKIGSRSARYDKNTGAAALYVKKEGENIWIPYTLPSPQYLNKEYHYVSYRNKHFESQSELEASAYGHSEKILMRDILNDLISAHPADQYAISKPSSLGKSPKLEDQEYEVLKSLTEKATEYKEYLSSKNLIIKMWSERPACKDHPNKKIEGIKCEDFLKAICPDGSQFGYTVENYSPPTDCQEKKEKQKEAQKLVQMTYIAFKKAYEKYSLENDLMHQDHASVDIPQDGELCD</sequence>
<protein>
    <submittedName>
        <fullName evidence="1">Uncharacterized protein</fullName>
    </submittedName>
</protein>
<evidence type="ECO:0000313" key="2">
    <source>
        <dbReference type="Proteomes" id="UP001152759"/>
    </source>
</evidence>
<evidence type="ECO:0000313" key="1">
    <source>
        <dbReference type="EMBL" id="CAH0388689.1"/>
    </source>
</evidence>
<keyword evidence="2" id="KW-1185">Reference proteome</keyword>
<reference evidence="1" key="1">
    <citation type="submission" date="2021-12" db="EMBL/GenBank/DDBJ databases">
        <authorList>
            <person name="King R."/>
        </authorList>
    </citation>
    <scope>NUCLEOTIDE SEQUENCE</scope>
</reference>
<dbReference type="EMBL" id="OU963865">
    <property type="protein sequence ID" value="CAH0388689.1"/>
    <property type="molecule type" value="Genomic_DNA"/>
</dbReference>
<dbReference type="Proteomes" id="UP001152759">
    <property type="component" value="Chromosome 4"/>
</dbReference>
<gene>
    <name evidence="1" type="ORF">BEMITA_LOCUS7589</name>
</gene>
<dbReference type="AlphaFoldDB" id="A0A9P0AC71"/>